<dbReference type="EMBL" id="KI392616">
    <property type="protein sequence ID" value="ERN12225.1"/>
    <property type="molecule type" value="Genomic_DNA"/>
</dbReference>
<gene>
    <name evidence="1" type="ORF">AMTR_s00034p00206140</name>
</gene>
<protein>
    <submittedName>
        <fullName evidence="1">Uncharacterized protein</fullName>
    </submittedName>
</protein>
<accession>W1PXR0</accession>
<dbReference type="Proteomes" id="UP000017836">
    <property type="component" value="Unassembled WGS sequence"/>
</dbReference>
<dbReference type="Gramene" id="ERN12225">
    <property type="protein sequence ID" value="ERN12225"/>
    <property type="gene ID" value="AMTR_s00034p00206140"/>
</dbReference>
<evidence type="ECO:0000313" key="1">
    <source>
        <dbReference type="EMBL" id="ERN12225.1"/>
    </source>
</evidence>
<evidence type="ECO:0000313" key="2">
    <source>
        <dbReference type="Proteomes" id="UP000017836"/>
    </source>
</evidence>
<reference evidence="2" key="1">
    <citation type="journal article" date="2013" name="Science">
        <title>The Amborella genome and the evolution of flowering plants.</title>
        <authorList>
            <consortium name="Amborella Genome Project"/>
        </authorList>
    </citation>
    <scope>NUCLEOTIDE SEQUENCE [LARGE SCALE GENOMIC DNA]</scope>
</reference>
<dbReference type="HOGENOM" id="CLU_2041188_0_0_1"/>
<proteinExistence type="predicted"/>
<sequence>MDGEDAGSPSGTRVERDCLVQLNNPHAKLLRILIIWINLFTDNMEVVRGNRLVHQSSGLSDEIFTFLAESRSKNSGRFFLDHISPDGGADQLSRGWVDVHVSSRSPNKSLEKFPIWWRNVG</sequence>
<name>W1PXR0_AMBTC</name>
<keyword evidence="2" id="KW-1185">Reference proteome</keyword>
<organism evidence="1 2">
    <name type="scientific">Amborella trichopoda</name>
    <dbReference type="NCBI Taxonomy" id="13333"/>
    <lineage>
        <taxon>Eukaryota</taxon>
        <taxon>Viridiplantae</taxon>
        <taxon>Streptophyta</taxon>
        <taxon>Embryophyta</taxon>
        <taxon>Tracheophyta</taxon>
        <taxon>Spermatophyta</taxon>
        <taxon>Magnoliopsida</taxon>
        <taxon>Amborellales</taxon>
        <taxon>Amborellaceae</taxon>
        <taxon>Amborella</taxon>
    </lineage>
</organism>
<dbReference type="AlphaFoldDB" id="W1PXR0"/>